<gene>
    <name evidence="2" type="ORF">GSH16_01400</name>
</gene>
<sequence>MQVFVINLDSAAERMAFQTAQAARLGLTLTHVPACTVADLARDPRPARWWDGWERPLRDVEKACLLSHRRVWDRIASGTAPALVLEDDALLSDQVPAFLSAMSARDGIEHLSLETRGRKKLLGPATESGVPGIALRRLILDRSGAAAYILWPAGAARLVARTDRAPALADAAICAAFDMARYQSDPPLAIQIDMCDRYDIPAPIETRSTILPAGGHGTDQRRATAAQKLRRLRAQSAMGWQQLVHATGAERVEIRPEPKQFNIE</sequence>
<evidence type="ECO:0000259" key="1">
    <source>
        <dbReference type="Pfam" id="PF01755"/>
    </source>
</evidence>
<comment type="caution">
    <text evidence="2">The sequence shown here is derived from an EMBL/GenBank/DDBJ whole genome shotgun (WGS) entry which is preliminary data.</text>
</comment>
<organism evidence="2 3">
    <name type="scientific">Oceanomicrobium pacificus</name>
    <dbReference type="NCBI Taxonomy" id="2692916"/>
    <lineage>
        <taxon>Bacteria</taxon>
        <taxon>Pseudomonadati</taxon>
        <taxon>Pseudomonadota</taxon>
        <taxon>Alphaproteobacteria</taxon>
        <taxon>Rhodobacterales</taxon>
        <taxon>Paracoccaceae</taxon>
        <taxon>Oceanomicrobium</taxon>
    </lineage>
</organism>
<evidence type="ECO:0000313" key="2">
    <source>
        <dbReference type="EMBL" id="MXU64085.1"/>
    </source>
</evidence>
<reference evidence="2 3" key="1">
    <citation type="submission" date="2019-12" db="EMBL/GenBank/DDBJ databases">
        <title>Strain KN286 was isolated from seawater, which was collected from Caroline Seamount in the tropical western Pacific.</title>
        <authorList>
            <person name="Wang Q."/>
        </authorList>
    </citation>
    <scope>NUCLEOTIDE SEQUENCE [LARGE SCALE GENOMIC DNA]</scope>
    <source>
        <strain evidence="2 3">KN286</strain>
    </source>
</reference>
<name>A0A6B0TQM2_9RHOB</name>
<feature type="domain" description="Glycosyl transferase family 25" evidence="1">
    <location>
        <begin position="2"/>
        <end position="109"/>
    </location>
</feature>
<proteinExistence type="predicted"/>
<dbReference type="RefSeq" id="WP_160851156.1">
    <property type="nucleotide sequence ID" value="NZ_WUWG01000001.1"/>
</dbReference>
<dbReference type="Proteomes" id="UP000436016">
    <property type="component" value="Unassembled WGS sequence"/>
</dbReference>
<protein>
    <submittedName>
        <fullName evidence="2">Glycosyl transferase family 25</fullName>
    </submittedName>
</protein>
<dbReference type="EMBL" id="WUWG01000001">
    <property type="protein sequence ID" value="MXU64085.1"/>
    <property type="molecule type" value="Genomic_DNA"/>
</dbReference>
<evidence type="ECO:0000313" key="3">
    <source>
        <dbReference type="Proteomes" id="UP000436016"/>
    </source>
</evidence>
<accession>A0A6B0TQM2</accession>
<dbReference type="Pfam" id="PF01755">
    <property type="entry name" value="Glyco_transf_25"/>
    <property type="match status" value="1"/>
</dbReference>
<dbReference type="AlphaFoldDB" id="A0A6B0TQM2"/>
<dbReference type="InterPro" id="IPR002654">
    <property type="entry name" value="Glyco_trans_25"/>
</dbReference>
<dbReference type="CDD" id="cd06532">
    <property type="entry name" value="Glyco_transf_25"/>
    <property type="match status" value="1"/>
</dbReference>
<keyword evidence="3" id="KW-1185">Reference proteome</keyword>
<dbReference type="GO" id="GO:0016740">
    <property type="term" value="F:transferase activity"/>
    <property type="evidence" value="ECO:0007669"/>
    <property type="project" value="UniProtKB-KW"/>
</dbReference>
<keyword evidence="2" id="KW-0808">Transferase</keyword>